<gene>
    <name evidence="1" type="ORF">METZ01_LOCUS386713</name>
</gene>
<reference evidence="1" key="1">
    <citation type="submission" date="2018-05" db="EMBL/GenBank/DDBJ databases">
        <authorList>
            <person name="Lanie J.A."/>
            <person name="Ng W.-L."/>
            <person name="Kazmierczak K.M."/>
            <person name="Andrzejewski T.M."/>
            <person name="Davidsen T.M."/>
            <person name="Wayne K.J."/>
            <person name="Tettelin H."/>
            <person name="Glass J.I."/>
            <person name="Rusch D."/>
            <person name="Podicherti R."/>
            <person name="Tsui H.-C.T."/>
            <person name="Winkler M.E."/>
        </authorList>
    </citation>
    <scope>NUCLEOTIDE SEQUENCE</scope>
</reference>
<sequence length="260" mass="29725">MGISIENVATEVRKVIKGSGYRLEMFTEQGDSTLDDREARRFFLKPSNIMVTVSEEDAILKLHKPDNVELEEIENLHATLKNLSRKYRLNFDFKSFGHSLKPKDYVHQAIKSINDEELAMRQMAEGMSSMAGSTKSSYQLVDDNVKLIVRHSKPVDETVRGSRSRNIKALFIENGAGERFQYPHIHLAGARAMARHVSMGGTPYDSIGSHIAKLSEDYKKLQRFMRYAKSNNVVNEETSNIIEAIRDRYQDIRKNLSRLT</sequence>
<accession>A0A382UHW0</accession>
<dbReference type="EMBL" id="UINC01144385">
    <property type="protein sequence ID" value="SVD33859.1"/>
    <property type="molecule type" value="Genomic_DNA"/>
</dbReference>
<name>A0A382UHW0_9ZZZZ</name>
<proteinExistence type="predicted"/>
<evidence type="ECO:0000313" key="1">
    <source>
        <dbReference type="EMBL" id="SVD33859.1"/>
    </source>
</evidence>
<organism evidence="1">
    <name type="scientific">marine metagenome</name>
    <dbReference type="NCBI Taxonomy" id="408172"/>
    <lineage>
        <taxon>unclassified sequences</taxon>
        <taxon>metagenomes</taxon>
        <taxon>ecological metagenomes</taxon>
    </lineage>
</organism>
<protein>
    <submittedName>
        <fullName evidence="1">Uncharacterized protein</fullName>
    </submittedName>
</protein>
<dbReference type="AlphaFoldDB" id="A0A382UHW0"/>
<feature type="non-terminal residue" evidence="1">
    <location>
        <position position="260"/>
    </location>
</feature>